<dbReference type="Proteomes" id="UP000046392">
    <property type="component" value="Unplaced"/>
</dbReference>
<evidence type="ECO:0000256" key="1">
    <source>
        <dbReference type="SAM" id="MobiDB-lite"/>
    </source>
</evidence>
<evidence type="ECO:0000313" key="4">
    <source>
        <dbReference type="WBParaSite" id="SPAL_0000227000.1"/>
    </source>
</evidence>
<accession>A0A0N5B897</accession>
<keyword evidence="3" id="KW-1185">Reference proteome</keyword>
<name>A0A0N5B897_STREA</name>
<keyword evidence="2" id="KW-1133">Transmembrane helix</keyword>
<keyword evidence="2" id="KW-0812">Transmembrane</keyword>
<proteinExistence type="predicted"/>
<evidence type="ECO:0000256" key="2">
    <source>
        <dbReference type="SAM" id="Phobius"/>
    </source>
</evidence>
<organism evidence="3 4">
    <name type="scientific">Strongyloides papillosus</name>
    <name type="common">Intestinal threadworm</name>
    <dbReference type="NCBI Taxonomy" id="174720"/>
    <lineage>
        <taxon>Eukaryota</taxon>
        <taxon>Metazoa</taxon>
        <taxon>Ecdysozoa</taxon>
        <taxon>Nematoda</taxon>
        <taxon>Chromadorea</taxon>
        <taxon>Rhabditida</taxon>
        <taxon>Tylenchina</taxon>
        <taxon>Panagrolaimomorpha</taxon>
        <taxon>Strongyloidoidea</taxon>
        <taxon>Strongyloididae</taxon>
        <taxon>Strongyloides</taxon>
    </lineage>
</organism>
<dbReference type="AlphaFoldDB" id="A0A0N5B897"/>
<feature type="transmembrane region" description="Helical" evidence="2">
    <location>
        <begin position="93"/>
        <end position="112"/>
    </location>
</feature>
<sequence>MFILKNIFLISILVTILAIVIFGEDKNSNTMVQSTHNLGLDKEKTNEIDHEAEKVPHSPTTLPTPNGDVSDESISQEHNTNTTKSNNNNGNHAHLTSISGITFIFCIVVYYFNN</sequence>
<keyword evidence="2" id="KW-0472">Membrane</keyword>
<protein>
    <submittedName>
        <fullName evidence="4">Merozoite surface protein 2</fullName>
    </submittedName>
</protein>
<feature type="region of interest" description="Disordered" evidence="1">
    <location>
        <begin position="38"/>
        <end position="91"/>
    </location>
</feature>
<feature type="compositionally biased region" description="Basic and acidic residues" evidence="1">
    <location>
        <begin position="39"/>
        <end position="56"/>
    </location>
</feature>
<reference evidence="4" key="1">
    <citation type="submission" date="2017-02" db="UniProtKB">
        <authorList>
            <consortium name="WormBaseParasite"/>
        </authorList>
    </citation>
    <scope>IDENTIFICATION</scope>
</reference>
<feature type="compositionally biased region" description="Low complexity" evidence="1">
    <location>
        <begin position="79"/>
        <end position="91"/>
    </location>
</feature>
<evidence type="ECO:0000313" key="3">
    <source>
        <dbReference type="Proteomes" id="UP000046392"/>
    </source>
</evidence>
<feature type="transmembrane region" description="Helical" evidence="2">
    <location>
        <begin position="7"/>
        <end position="23"/>
    </location>
</feature>
<dbReference type="WBParaSite" id="SPAL_0000227000.1">
    <property type="protein sequence ID" value="SPAL_0000227000.1"/>
    <property type="gene ID" value="SPAL_0000227000"/>
</dbReference>